<organism evidence="1 2">
    <name type="scientific">Blastochloris viridis</name>
    <name type="common">Rhodopseudomonas viridis</name>
    <dbReference type="NCBI Taxonomy" id="1079"/>
    <lineage>
        <taxon>Bacteria</taxon>
        <taxon>Pseudomonadati</taxon>
        <taxon>Pseudomonadota</taxon>
        <taxon>Alphaproteobacteria</taxon>
        <taxon>Hyphomicrobiales</taxon>
        <taxon>Blastochloridaceae</taxon>
        <taxon>Blastochloris</taxon>
    </lineage>
</organism>
<proteinExistence type="predicted"/>
<dbReference type="Proteomes" id="UP000320948">
    <property type="component" value="Unassembled WGS sequence"/>
</dbReference>
<gene>
    <name evidence="1" type="ORF">DI628_01835</name>
</gene>
<dbReference type="EMBL" id="VAFM01000001">
    <property type="protein sequence ID" value="TKW61391.1"/>
    <property type="molecule type" value="Genomic_DNA"/>
</dbReference>
<protein>
    <submittedName>
        <fullName evidence="1">Uncharacterized protein</fullName>
    </submittedName>
</protein>
<comment type="caution">
    <text evidence="1">The sequence shown here is derived from an EMBL/GenBank/DDBJ whole genome shotgun (WGS) entry which is preliminary data.</text>
</comment>
<reference evidence="1 2" key="1">
    <citation type="journal article" date="2017" name="Nat. Commun.">
        <title>In situ click chemistry generation of cyclooxygenase-2 inhibitors.</title>
        <authorList>
            <person name="Bhardwaj A."/>
            <person name="Kaur J."/>
            <person name="Wuest M."/>
            <person name="Wuest F."/>
        </authorList>
    </citation>
    <scope>NUCLEOTIDE SEQUENCE [LARGE SCALE GENOMIC DNA]</scope>
    <source>
        <strain evidence="1">S2_018_000_R2_106</strain>
    </source>
</reference>
<evidence type="ECO:0000313" key="2">
    <source>
        <dbReference type="Proteomes" id="UP000320948"/>
    </source>
</evidence>
<evidence type="ECO:0000313" key="1">
    <source>
        <dbReference type="EMBL" id="TKW61391.1"/>
    </source>
</evidence>
<sequence length="257" mass="29581">MTVANFNYTGRQRIKNDIVSVDIVERNSSYVRVRLHISTKRFKQPADSKLVLDGSDAVGGTLERKIVDYTETKTYDFNTLGEEGTISFRFKAVSTDEAKKGTLLAATADIRPREATGDTSRESFFNMEQKDLQNKPWLIDWTESEENPSISINRTLVSHFKGNLRDPMLQALVLPPMFKEILLGIVTRNIDKDDLDTGSLAYKVLEFCRTRFEREQPEGNFQDDREDWIQWAEECSDDFCETPWRNDTTLLQAMLES</sequence>
<dbReference type="AlphaFoldDB" id="A0A6N4R809"/>
<name>A0A6N4R809_BLAVI</name>
<accession>A0A6N4R809</accession>